<evidence type="ECO:0000256" key="4">
    <source>
        <dbReference type="SAM" id="SignalP"/>
    </source>
</evidence>
<protein>
    <recommendedName>
        <fullName evidence="2">N-acetylmuramoyl-L-alanine amidase</fullName>
        <ecNumber evidence="2">3.5.1.28</ecNumber>
    </recommendedName>
</protein>
<feature type="domain" description="MurNAc-LAA" evidence="5">
    <location>
        <begin position="99"/>
        <end position="253"/>
    </location>
</feature>
<dbReference type="PANTHER" id="PTHR30404">
    <property type="entry name" value="N-ACETYLMURAMOYL-L-ALANINE AMIDASE"/>
    <property type="match status" value="1"/>
</dbReference>
<dbReference type="PANTHER" id="PTHR30404:SF0">
    <property type="entry name" value="N-ACETYLMURAMOYL-L-ALANINE AMIDASE AMIC"/>
    <property type="match status" value="1"/>
</dbReference>
<dbReference type="SUPFAM" id="SSF53187">
    <property type="entry name" value="Zn-dependent exopeptidases"/>
    <property type="match status" value="1"/>
</dbReference>
<name>A0ABX2T1J6_9PROT</name>
<keyword evidence="3" id="KW-0378">Hydrolase</keyword>
<dbReference type="SMART" id="SM00646">
    <property type="entry name" value="Ami_3"/>
    <property type="match status" value="1"/>
</dbReference>
<dbReference type="EC" id="3.5.1.28" evidence="2"/>
<evidence type="ECO:0000313" key="6">
    <source>
        <dbReference type="EMBL" id="NYZ18179.1"/>
    </source>
</evidence>
<keyword evidence="4" id="KW-0732">Signal</keyword>
<reference evidence="6 7" key="1">
    <citation type="submission" date="2020-05" db="EMBL/GenBank/DDBJ databases">
        <title>Azospirillum oleiclasticum sp. nov, a nitrogen-fixing and heavy crude oil-emulsifying bacterium isolated from the crude oil of Yumen Oilfield.</title>
        <authorList>
            <person name="Wu D."/>
            <person name="Cai M."/>
            <person name="Zhang X."/>
        </authorList>
    </citation>
    <scope>NUCLEOTIDE SEQUENCE [LARGE SCALE GENOMIC DNA]</scope>
    <source>
        <strain evidence="6 7">ROY-1-1-2</strain>
    </source>
</reference>
<dbReference type="InterPro" id="IPR002508">
    <property type="entry name" value="MurNAc-LAA_cat"/>
</dbReference>
<dbReference type="Proteomes" id="UP000584642">
    <property type="component" value="Unassembled WGS sequence"/>
</dbReference>
<keyword evidence="7" id="KW-1185">Reference proteome</keyword>
<comment type="catalytic activity">
    <reaction evidence="1">
        <text>Hydrolyzes the link between N-acetylmuramoyl residues and L-amino acid residues in certain cell-wall glycopeptides.</text>
        <dbReference type="EC" id="3.5.1.28"/>
    </reaction>
</comment>
<organism evidence="6 7">
    <name type="scientific">Azospirillum oleiclasticum</name>
    <dbReference type="NCBI Taxonomy" id="2735135"/>
    <lineage>
        <taxon>Bacteria</taxon>
        <taxon>Pseudomonadati</taxon>
        <taxon>Pseudomonadota</taxon>
        <taxon>Alphaproteobacteria</taxon>
        <taxon>Rhodospirillales</taxon>
        <taxon>Azospirillaceae</taxon>
        <taxon>Azospirillum</taxon>
    </lineage>
</organism>
<feature type="signal peptide" evidence="4">
    <location>
        <begin position="1"/>
        <end position="24"/>
    </location>
</feature>
<dbReference type="Gene3D" id="3.40.630.40">
    <property type="entry name" value="Zn-dependent exopeptidases"/>
    <property type="match status" value="1"/>
</dbReference>
<sequence>MDRRLFIRIACSASALLVAADAAAADAPRPGKSPRRRVVMIDPGHGGRDPGAIGVRGTLEKDVTLAIARETARRLDQQFGVLAGLTRRDDRFLGLSERVALGRRAGADLFVSIHADSAPAKEARGLSAYTLSEEASDSFASALAKQENRADAIGGVDLGDTKKVVRDILFDLAARHTKHASLVAKRGLVAGAGRDLPLLENPMRSANFAVLKAPDVPSVLIETGFLSNEDDEAILRDPKARLRIAAVLARELAGVVSRDPFA</sequence>
<evidence type="ECO:0000256" key="1">
    <source>
        <dbReference type="ARBA" id="ARBA00001561"/>
    </source>
</evidence>
<gene>
    <name evidence="6" type="ORF">HND93_00525</name>
</gene>
<dbReference type="CDD" id="cd02696">
    <property type="entry name" value="MurNAc-LAA"/>
    <property type="match status" value="1"/>
</dbReference>
<evidence type="ECO:0000259" key="5">
    <source>
        <dbReference type="SMART" id="SM00646"/>
    </source>
</evidence>
<proteinExistence type="predicted"/>
<dbReference type="EMBL" id="JABFDB010000001">
    <property type="protein sequence ID" value="NYZ18179.1"/>
    <property type="molecule type" value="Genomic_DNA"/>
</dbReference>
<evidence type="ECO:0000256" key="2">
    <source>
        <dbReference type="ARBA" id="ARBA00011901"/>
    </source>
</evidence>
<evidence type="ECO:0000256" key="3">
    <source>
        <dbReference type="ARBA" id="ARBA00022801"/>
    </source>
</evidence>
<feature type="chain" id="PRO_5046011442" description="N-acetylmuramoyl-L-alanine amidase" evidence="4">
    <location>
        <begin position="25"/>
        <end position="262"/>
    </location>
</feature>
<dbReference type="InterPro" id="IPR050695">
    <property type="entry name" value="N-acetylmuramoyl_amidase_3"/>
</dbReference>
<dbReference type="Pfam" id="PF01520">
    <property type="entry name" value="Amidase_3"/>
    <property type="match status" value="1"/>
</dbReference>
<comment type="caution">
    <text evidence="6">The sequence shown here is derived from an EMBL/GenBank/DDBJ whole genome shotgun (WGS) entry which is preliminary data.</text>
</comment>
<evidence type="ECO:0000313" key="7">
    <source>
        <dbReference type="Proteomes" id="UP000584642"/>
    </source>
</evidence>
<accession>A0ABX2T1J6</accession>